<name>A0A4R4XPV5_9PSEU</name>
<feature type="region of interest" description="Disordered" evidence="1">
    <location>
        <begin position="390"/>
        <end position="599"/>
    </location>
</feature>
<feature type="region of interest" description="Disordered" evidence="1">
    <location>
        <begin position="1340"/>
        <end position="1500"/>
    </location>
</feature>
<evidence type="ECO:0000256" key="1">
    <source>
        <dbReference type="SAM" id="MobiDB-lite"/>
    </source>
</evidence>
<feature type="compositionally biased region" description="Basic and acidic residues" evidence="1">
    <location>
        <begin position="1080"/>
        <end position="1095"/>
    </location>
</feature>
<keyword evidence="4" id="KW-1185">Reference proteome</keyword>
<feature type="compositionally biased region" description="Polar residues" evidence="1">
    <location>
        <begin position="719"/>
        <end position="739"/>
    </location>
</feature>
<feature type="region of interest" description="Disordered" evidence="1">
    <location>
        <begin position="688"/>
        <end position="740"/>
    </location>
</feature>
<protein>
    <recommendedName>
        <fullName evidence="2">Outer membrane channel protein CpnT-like N-terminal domain-containing protein</fullName>
    </recommendedName>
</protein>
<dbReference type="InterPro" id="IPR057746">
    <property type="entry name" value="CpnT-like_N"/>
</dbReference>
<dbReference type="OrthoDB" id="3917849at2"/>
<feature type="compositionally biased region" description="Low complexity" evidence="1">
    <location>
        <begin position="703"/>
        <end position="718"/>
    </location>
</feature>
<reference evidence="3 4" key="1">
    <citation type="submission" date="2019-03" db="EMBL/GenBank/DDBJ databases">
        <title>Draft genome sequences of novel Actinobacteria.</title>
        <authorList>
            <person name="Sahin N."/>
            <person name="Ay H."/>
            <person name="Saygin H."/>
        </authorList>
    </citation>
    <scope>NUCLEOTIDE SEQUENCE [LARGE SCALE GENOMIC DNA]</scope>
    <source>
        <strain evidence="3 4">7K502</strain>
    </source>
</reference>
<comment type="caution">
    <text evidence="3">The sequence shown here is derived from an EMBL/GenBank/DDBJ whole genome shotgun (WGS) entry which is preliminary data.</text>
</comment>
<gene>
    <name evidence="3" type="ORF">E1288_45590</name>
</gene>
<feature type="compositionally biased region" description="Low complexity" evidence="1">
    <location>
        <begin position="410"/>
        <end position="471"/>
    </location>
</feature>
<feature type="compositionally biased region" description="Gly residues" evidence="1">
    <location>
        <begin position="1298"/>
        <end position="1309"/>
    </location>
</feature>
<feature type="compositionally biased region" description="Basic and acidic residues" evidence="1">
    <location>
        <begin position="1397"/>
        <end position="1409"/>
    </location>
</feature>
<feature type="compositionally biased region" description="Polar residues" evidence="1">
    <location>
        <begin position="568"/>
        <end position="583"/>
    </location>
</feature>
<accession>A0A4R4XPV5</accession>
<feature type="compositionally biased region" description="Acidic residues" evidence="1">
    <location>
        <begin position="1374"/>
        <end position="1383"/>
    </location>
</feature>
<proteinExistence type="predicted"/>
<evidence type="ECO:0000259" key="2">
    <source>
        <dbReference type="Pfam" id="PF25547"/>
    </source>
</evidence>
<feature type="compositionally biased region" description="Polar residues" evidence="1">
    <location>
        <begin position="1278"/>
        <end position="1292"/>
    </location>
</feature>
<feature type="compositionally biased region" description="Low complexity" evidence="1">
    <location>
        <begin position="335"/>
        <end position="346"/>
    </location>
</feature>
<feature type="non-terminal residue" evidence="3">
    <location>
        <position position="1754"/>
    </location>
</feature>
<feature type="region of interest" description="Disordered" evidence="1">
    <location>
        <begin position="1686"/>
        <end position="1743"/>
    </location>
</feature>
<evidence type="ECO:0000313" key="4">
    <source>
        <dbReference type="Proteomes" id="UP000294947"/>
    </source>
</evidence>
<feature type="compositionally biased region" description="Low complexity" evidence="1">
    <location>
        <begin position="296"/>
        <end position="309"/>
    </location>
</feature>
<feature type="region of interest" description="Disordered" evidence="1">
    <location>
        <begin position="1259"/>
        <end position="1309"/>
    </location>
</feature>
<feature type="domain" description="Outer membrane channel protein CpnT-like N-terminal" evidence="2">
    <location>
        <begin position="10"/>
        <end position="129"/>
    </location>
</feature>
<dbReference type="EMBL" id="SMKW01000169">
    <property type="protein sequence ID" value="TDD33361.1"/>
    <property type="molecule type" value="Genomic_DNA"/>
</dbReference>
<organism evidence="3 4">
    <name type="scientific">Saccharopolyspora elongata</name>
    <dbReference type="NCBI Taxonomy" id="2530387"/>
    <lineage>
        <taxon>Bacteria</taxon>
        <taxon>Bacillati</taxon>
        <taxon>Actinomycetota</taxon>
        <taxon>Actinomycetes</taxon>
        <taxon>Pseudonocardiales</taxon>
        <taxon>Pseudonocardiaceae</taxon>
        <taxon>Saccharopolyspora</taxon>
    </lineage>
</organism>
<sequence>MDIEFDPSLDGLWILLVGQKAPRVDVSAVRALAEDWRESAVTLEGMGHSLGSLGVVAERSIGGGAGRAFRNRVDELVAAALQLVGLAGQLSGALVDLALDVELTVYAMLIEIISFSLSIAWALASPFTAPLVPSIFTSFRIAASRILGKLHWSLRLLNDAVMEGVQEVMQGAVAQIIQIIEGNRREWDKQSTLIEFVAGGAAGGVMGGMHMGMRKWMPRVEDSALFHGFTEAAAETVVGAGAAGILGGSMDDLWTGAVGGAFTGMVDKGVSSAGEKIDDLVNGAGVVNGPGIPTIDMPDVPVVPVSDKPGLGDPDSGYDTDTGGQFGDTGGGSGDADSGYGSDTDSAPAGSGVSAHGPASISPLTTTAAVAAAGAGMGVGAGGVLGQGGGPNPAPAAAGTPPPGTPLPTPGAMNSATDTAVSDTPPTADAPAAGVANPVAGVPTPGASSPTVDGPPAVDTPAPAVDVPTAGQHPVTSAVPVGNTESDVPRTAPHTGIPHTELPETGVPQAGPTAAVTGVPQAGSASGGSASGGSASTGTPSLTRPQGSPAAVPGMPPTMAVGSPVPDTATTHAGRNSTDQFQDTGPAVAHEAPRPGELDTGVTQPAALLRWPEEPDSDLLAHVQSAMRKIRRHGTEPDKNPTVTAQDAHHAYAQWRHTRNTDPKWTHRSVPRNVPSLAEEVAWIEAHPHNGQHRPPVPGLPGGAPAPTNPTTSTPSGSQAHTSNQNSNAPTTQTTQDESLTVPAEVENQIIQWRPLPENEGPQTLKDFLDTLPLGNGQHLPLTRDVGNHLDPVTQNLVWQWAQGLHRQMSAIGVERLSGRLISERSVSKLWLPMSLSVEVPAEIQNEIIQWRPGNKDEGGPQTLKEFLDTLDLGNGQQQLALTTDSRHRLKDEVTQKLVERWAQGLHGQESASGVVTLSGGLVKDPRTVSRWWRPVSLSVEVPAEVQTSGEVVGDGGSLLLPGLVSHAAGVAQAGLPDAVREGDFLVLDVDKTKLHDLDRRRVVEYGRQLGEVIAGLVAGLGPEVELPDIRITVRTNVKGNRRPNPPLGSLPGALQPTVKERTQSCIRGFLDQGMKQRPSRGEGENGADRDGERGVSDELAAVLERLPVTWSWGKPKRKRGEHPSFPLVPRFDIWSDGGLSGRTAEDYRNARWLTVGFLRGNAHRLSAADEQRLLWRLEGFVGRFVASPPDARPTLNVAIGKNSQGREEWGGQLRDRALKEVYEGLRPRYGLPSFAELREHVLISSQPEARNELRLIETSAPAPAGSRPGTGGHADTGMSTWSPQDTHTTGGPASGHAGMGEGDVAGGGVLLPVEQDEQVVGGAAPWGVDALIGRSVPGVVGAQPSEETDGGSLFAGSTPSGLIGSDAGSDGLPEPDVDDTDEAQPGVSRSGSRLGIGDHADTGVHEDTGQGAAAAVVESGATTDTGPGTRAQRKRRASSGSDQQPLEPPAKRVRPDSATAAGEAGEVNPVATAGRLEQDGPFPDEVMPEHSAADPNAADFDLTGLDLDLTNEYLTGFDLTNEYPTGFGPTNEYPTGLGLTDFNQTDGNLTGFGLTNEYLTGLGPTYVNPTDFNPTHEDLPHEYQNGVADADLFEAWADLFETWDETAEDASFPAPGWNATRHAVPWSNDHGDQVGVSFPAYPPVAASPDTQVWPLSTRFGDQTGVLSSPGPPINPEPTGWPLVDGSGQQAGAAFPTNTPPPPTEKPLPNETAVAHEAPRPGELDTGVTQPAALLRWPEEPDSDLLAHVQSAMR</sequence>
<dbReference type="Pfam" id="PF25547">
    <property type="entry name" value="WXG100_2"/>
    <property type="match status" value="1"/>
</dbReference>
<feature type="region of interest" description="Disordered" evidence="1">
    <location>
        <begin position="1071"/>
        <end position="1095"/>
    </location>
</feature>
<evidence type="ECO:0000313" key="3">
    <source>
        <dbReference type="EMBL" id="TDD33361.1"/>
    </source>
</evidence>
<feature type="compositionally biased region" description="Pro residues" evidence="1">
    <location>
        <begin position="400"/>
        <end position="409"/>
    </location>
</feature>
<dbReference type="Proteomes" id="UP000294947">
    <property type="component" value="Unassembled WGS sequence"/>
</dbReference>
<feature type="compositionally biased region" description="Gly residues" evidence="1">
    <location>
        <begin position="324"/>
        <end position="334"/>
    </location>
</feature>
<feature type="region of interest" description="Disordered" evidence="1">
    <location>
        <begin position="291"/>
        <end position="358"/>
    </location>
</feature>